<dbReference type="InterPro" id="IPR011051">
    <property type="entry name" value="RmlC_Cupin_sf"/>
</dbReference>
<dbReference type="KEGG" id="mtun:MTUNDRAET4_1212"/>
<gene>
    <name evidence="1" type="ORF">MTUNDRAET4_1212</name>
</gene>
<dbReference type="SUPFAM" id="SSF51182">
    <property type="entry name" value="RmlC-like cupins"/>
    <property type="match status" value="1"/>
</dbReference>
<name>A0A4U8YW79_METTU</name>
<dbReference type="AlphaFoldDB" id="A0A4U8YW79"/>
<reference evidence="1 2" key="1">
    <citation type="submission" date="2019-03" db="EMBL/GenBank/DDBJ databases">
        <authorList>
            <person name="Kox A.R. M."/>
        </authorList>
    </citation>
    <scope>NUCLEOTIDE SEQUENCE [LARGE SCALE GENOMIC DNA]</scope>
    <source>
        <strain evidence="1">MTUNDRAET4 annotated genome</strain>
    </source>
</reference>
<dbReference type="Proteomes" id="UP000294360">
    <property type="component" value="Chromosome"/>
</dbReference>
<evidence type="ECO:0000313" key="2">
    <source>
        <dbReference type="Proteomes" id="UP000294360"/>
    </source>
</evidence>
<sequence length="71" mass="8030">MTKGWARFMYEDKETFVQAGDCVHQRPGITHYLFDYSPDMEYLEIVGPADFGTVDAAPPPGIKVPPITPWK</sequence>
<dbReference type="Gene3D" id="2.60.120.10">
    <property type="entry name" value="Jelly Rolls"/>
    <property type="match status" value="1"/>
</dbReference>
<organism evidence="1 2">
    <name type="scientific">Methylocella tundrae</name>
    <dbReference type="NCBI Taxonomy" id="227605"/>
    <lineage>
        <taxon>Bacteria</taxon>
        <taxon>Pseudomonadati</taxon>
        <taxon>Pseudomonadota</taxon>
        <taxon>Alphaproteobacteria</taxon>
        <taxon>Hyphomicrobiales</taxon>
        <taxon>Beijerinckiaceae</taxon>
        <taxon>Methylocella</taxon>
    </lineage>
</organism>
<evidence type="ECO:0000313" key="1">
    <source>
        <dbReference type="EMBL" id="VFU08105.1"/>
    </source>
</evidence>
<dbReference type="RefSeq" id="WP_425293959.1">
    <property type="nucleotide sequence ID" value="NZ_LR536450.1"/>
</dbReference>
<dbReference type="EMBL" id="LR536450">
    <property type="protein sequence ID" value="VFU08105.1"/>
    <property type="molecule type" value="Genomic_DNA"/>
</dbReference>
<accession>A0A4U8YW79</accession>
<proteinExistence type="predicted"/>
<dbReference type="InterPro" id="IPR014710">
    <property type="entry name" value="RmlC-like_jellyroll"/>
</dbReference>
<protein>
    <submittedName>
        <fullName evidence="1">Cupin</fullName>
    </submittedName>
</protein>